<dbReference type="GO" id="GO:0006886">
    <property type="term" value="P:intracellular protein transport"/>
    <property type="evidence" value="ECO:0007669"/>
    <property type="project" value="TreeGrafter"/>
</dbReference>
<dbReference type="GO" id="GO:0000139">
    <property type="term" value="C:Golgi membrane"/>
    <property type="evidence" value="ECO:0007669"/>
    <property type="project" value="UniProtKB-SubCell"/>
</dbReference>
<dbReference type="Gene3D" id="3.30.420.10">
    <property type="entry name" value="Ribonuclease H-like superfamily/Ribonuclease H"/>
    <property type="match status" value="1"/>
</dbReference>
<evidence type="ECO:0000256" key="7">
    <source>
        <dbReference type="ARBA" id="ARBA00022892"/>
    </source>
</evidence>
<evidence type="ECO:0000313" key="16">
    <source>
        <dbReference type="Proteomes" id="UP000436088"/>
    </source>
</evidence>
<sequence>MEQLEVNHRVLEKFCNASGQKEGVQSNVKWNIGNGKHDFWEDPWLNETRPLLHRKITSNRTIPECSIASMVDEDGEWRWEAFEQLLPHEILLRIATSKPQKMNEERVWSSIAKRRGLPRVKTFLWLVEREALLTNGECVRRHLDANAWSKIYDNALEAVDHILQGRWILGFSKSIGCCTIMEAKLWGVYEGLNVAWNLGVQKVILETYSLEVTNMLQRNDGDSHTTLHHHISSLLKKDWEVKIEHIFREGNRIADCVARMNRVEDRRHKLYVTPPAVVLTLLQDRDAKIKDIPTVLEIEMQLHCRGSCPSIRNILLLDSEGHRVAVKYYSDDWLTNSAKEAFEKALFSKTQKTNARTEAEIAMFENHIIVYKFVQDLHFFVTGAEGENELILVTVLQGFFDAVGLLLRGAVDKKEALENLDLILLCLDEIVDGGIILETDASAIAGKVASHSVDEVAPLSEQILENDVEFGSLDKLSSGFFNFALRQLTTSFQILSMVLRKKQLINLFEAPQAANAVYDQEGDDMEVNLNGNRPKEEEDDLDDMLNFALDIKIPTSKELRGGEKAFDVHCPMLPSATTNCSQRTGSFWTLRMPLPQACQGEISWQVGLTEKDETGKLILGLGVEILRKPQTMLKSHAQGHTGSAEQAVWSAGLAIAAPTPPGGSSRQMCRAKIMESRRQLAKNIFLHLARF</sequence>
<comment type="subcellular location">
    <subcellularLocation>
        <location evidence="2">Cytoplasmic vesicle</location>
        <location evidence="2">COPI-coated vesicle membrane</location>
        <topology evidence="2">Peripheral membrane protein</topology>
        <orientation evidence="2">Cytoplasmic side</orientation>
    </subcellularLocation>
    <subcellularLocation>
        <location evidence="1">Golgi apparatus membrane</location>
        <topology evidence="1">Peripheral membrane protein</topology>
        <orientation evidence="1">Cytoplasmic side</orientation>
    </subcellularLocation>
</comment>
<dbReference type="PANTHER" id="PTHR11043">
    <property type="entry name" value="ZETA-COAT PROTEIN"/>
    <property type="match status" value="1"/>
</dbReference>
<protein>
    <submittedName>
        <fullName evidence="15">Coatomer subunit zeta-2</fullName>
    </submittedName>
</protein>
<evidence type="ECO:0000256" key="5">
    <source>
        <dbReference type="ARBA" id="ARBA00022448"/>
    </source>
</evidence>
<dbReference type="Pfam" id="PF13456">
    <property type="entry name" value="RVT_3"/>
    <property type="match status" value="1"/>
</dbReference>
<dbReference type="InterPro" id="IPR002156">
    <property type="entry name" value="RNaseH_domain"/>
</dbReference>
<dbReference type="GO" id="GO:0003676">
    <property type="term" value="F:nucleic acid binding"/>
    <property type="evidence" value="ECO:0007669"/>
    <property type="project" value="InterPro"/>
</dbReference>
<dbReference type="InterPro" id="IPR039652">
    <property type="entry name" value="Coatomer_zeta"/>
</dbReference>
<dbReference type="FunFam" id="3.30.450.60:FF:000014">
    <property type="entry name" value="Coatomer subunit zeta-2"/>
    <property type="match status" value="1"/>
</dbReference>
<dbReference type="GO" id="GO:0006891">
    <property type="term" value="P:intra-Golgi vesicle-mediated transport"/>
    <property type="evidence" value="ECO:0007669"/>
    <property type="project" value="TreeGrafter"/>
</dbReference>
<dbReference type="CDD" id="cd14829">
    <property type="entry name" value="Zeta-COP"/>
    <property type="match status" value="1"/>
</dbReference>
<keyword evidence="8" id="KW-0653">Protein transport</keyword>
<keyword evidence="10" id="KW-0472">Membrane</keyword>
<accession>A0A6A3CEY2</accession>
<dbReference type="PANTHER" id="PTHR11043:SF30">
    <property type="entry name" value="COATOMER SUBUNIT ZETA"/>
    <property type="match status" value="1"/>
</dbReference>
<dbReference type="SUPFAM" id="SSF53098">
    <property type="entry name" value="Ribonuclease H-like"/>
    <property type="match status" value="1"/>
</dbReference>
<dbReference type="InterPro" id="IPR044730">
    <property type="entry name" value="RNase_H-like_dom_plant"/>
</dbReference>
<dbReference type="EMBL" id="VEPZ02000303">
    <property type="protein sequence ID" value="KAE8727763.1"/>
    <property type="molecule type" value="Genomic_DNA"/>
</dbReference>
<feature type="domain" description="RNase H type-1" evidence="14">
    <location>
        <begin position="164"/>
        <end position="260"/>
    </location>
</feature>
<evidence type="ECO:0000259" key="13">
    <source>
        <dbReference type="Pfam" id="PF01217"/>
    </source>
</evidence>
<evidence type="ECO:0000256" key="2">
    <source>
        <dbReference type="ARBA" id="ARBA00004347"/>
    </source>
</evidence>
<dbReference type="SUPFAM" id="SSF64356">
    <property type="entry name" value="SNARE-like"/>
    <property type="match status" value="1"/>
</dbReference>
<keyword evidence="16" id="KW-1185">Reference proteome</keyword>
<evidence type="ECO:0000256" key="3">
    <source>
        <dbReference type="ARBA" id="ARBA00006972"/>
    </source>
</evidence>
<evidence type="ECO:0000256" key="10">
    <source>
        <dbReference type="ARBA" id="ARBA00023136"/>
    </source>
</evidence>
<reference evidence="15" key="1">
    <citation type="submission" date="2019-09" db="EMBL/GenBank/DDBJ databases">
        <title>Draft genome information of white flower Hibiscus syriacus.</title>
        <authorList>
            <person name="Kim Y.-M."/>
        </authorList>
    </citation>
    <scope>NUCLEOTIDE SEQUENCE [LARGE SCALE GENOMIC DNA]</scope>
    <source>
        <strain evidence="15">YM2019G1</strain>
    </source>
</reference>
<dbReference type="CDD" id="cd06222">
    <property type="entry name" value="RNase_H_like"/>
    <property type="match status" value="1"/>
</dbReference>
<dbReference type="InterPro" id="IPR036397">
    <property type="entry name" value="RNaseH_sf"/>
</dbReference>
<comment type="caution">
    <text evidence="15">The sequence shown here is derived from an EMBL/GenBank/DDBJ whole genome shotgun (WGS) entry which is preliminary data.</text>
</comment>
<evidence type="ECO:0000256" key="8">
    <source>
        <dbReference type="ARBA" id="ARBA00022927"/>
    </source>
</evidence>
<dbReference type="InterPro" id="IPR012337">
    <property type="entry name" value="RNaseH-like_sf"/>
</dbReference>
<name>A0A6A3CEY2_HIBSY</name>
<dbReference type="InterPro" id="IPR011012">
    <property type="entry name" value="Longin-like_dom_sf"/>
</dbReference>
<gene>
    <name evidence="15" type="ORF">F3Y22_tig00005377pilonHSYRG00142</name>
</gene>
<comment type="function">
    <text evidence="12">The coatomer is a cytosolic protein complex that binds to dilysine motifs and reversibly associates with Golgi non-clathrin-coated vesicles, which further mediate biosynthetic protein transport from the ER, via the Golgi up to the trans Golgi network. Coatomer complex is required for budding from Golgi membranes, and is essential for the retrograde Golgi-to-ER transport of dilysine-tagged proteins. The zeta subunit may be involved in regulating the coat assembly and, hence, the rate of biosynthetic protein transport due to its association-dissociation properties with the coatomer complex.</text>
</comment>
<organism evidence="15 16">
    <name type="scientific">Hibiscus syriacus</name>
    <name type="common">Rose of Sharon</name>
    <dbReference type="NCBI Taxonomy" id="106335"/>
    <lineage>
        <taxon>Eukaryota</taxon>
        <taxon>Viridiplantae</taxon>
        <taxon>Streptophyta</taxon>
        <taxon>Embryophyta</taxon>
        <taxon>Tracheophyta</taxon>
        <taxon>Spermatophyta</taxon>
        <taxon>Magnoliopsida</taxon>
        <taxon>eudicotyledons</taxon>
        <taxon>Gunneridae</taxon>
        <taxon>Pentapetalae</taxon>
        <taxon>rosids</taxon>
        <taxon>malvids</taxon>
        <taxon>Malvales</taxon>
        <taxon>Malvaceae</taxon>
        <taxon>Malvoideae</taxon>
        <taxon>Hibiscus</taxon>
    </lineage>
</organism>
<evidence type="ECO:0000256" key="9">
    <source>
        <dbReference type="ARBA" id="ARBA00023034"/>
    </source>
</evidence>
<keyword evidence="11" id="KW-0968">Cytoplasmic vesicle</keyword>
<proteinExistence type="inferred from homology"/>
<evidence type="ECO:0000256" key="11">
    <source>
        <dbReference type="ARBA" id="ARBA00023329"/>
    </source>
</evidence>
<keyword evidence="7" id="KW-0931">ER-Golgi transport</keyword>
<evidence type="ECO:0000256" key="6">
    <source>
        <dbReference type="ARBA" id="ARBA00022490"/>
    </source>
</evidence>
<dbReference type="Gene3D" id="3.30.450.60">
    <property type="match status" value="1"/>
</dbReference>
<keyword evidence="6" id="KW-0963">Cytoplasm</keyword>
<dbReference type="Proteomes" id="UP000436088">
    <property type="component" value="Unassembled WGS sequence"/>
</dbReference>
<keyword evidence="9" id="KW-0333">Golgi apparatus</keyword>
<evidence type="ECO:0000259" key="14">
    <source>
        <dbReference type="Pfam" id="PF13456"/>
    </source>
</evidence>
<evidence type="ECO:0000256" key="1">
    <source>
        <dbReference type="ARBA" id="ARBA00004255"/>
    </source>
</evidence>
<dbReference type="AlphaFoldDB" id="A0A6A3CEY2"/>
<dbReference type="GO" id="GO:0030126">
    <property type="term" value="C:COPI vesicle coat"/>
    <property type="evidence" value="ECO:0007669"/>
    <property type="project" value="InterPro"/>
</dbReference>
<evidence type="ECO:0000256" key="4">
    <source>
        <dbReference type="ARBA" id="ARBA00011775"/>
    </source>
</evidence>
<evidence type="ECO:0000256" key="12">
    <source>
        <dbReference type="ARBA" id="ARBA00045555"/>
    </source>
</evidence>
<dbReference type="GO" id="GO:0006890">
    <property type="term" value="P:retrograde vesicle-mediated transport, Golgi to endoplasmic reticulum"/>
    <property type="evidence" value="ECO:0007669"/>
    <property type="project" value="InterPro"/>
</dbReference>
<dbReference type="GO" id="GO:0004523">
    <property type="term" value="F:RNA-DNA hybrid ribonuclease activity"/>
    <property type="evidence" value="ECO:0007669"/>
    <property type="project" value="InterPro"/>
</dbReference>
<feature type="domain" description="AP complex mu/sigma subunit" evidence="13">
    <location>
        <begin position="311"/>
        <end position="450"/>
    </location>
</feature>
<keyword evidence="5" id="KW-0813">Transport</keyword>
<comment type="subunit">
    <text evidence="4">Oligomeric complex that consists of at least the alpha, beta, beta', gamma, delta, epsilon and zeta subunits.</text>
</comment>
<dbReference type="InterPro" id="IPR022775">
    <property type="entry name" value="AP_mu_sigma_su"/>
</dbReference>
<dbReference type="Pfam" id="PF01217">
    <property type="entry name" value="Clat_adaptor_s"/>
    <property type="match status" value="1"/>
</dbReference>
<evidence type="ECO:0000313" key="15">
    <source>
        <dbReference type="EMBL" id="KAE8727763.1"/>
    </source>
</evidence>
<comment type="similarity">
    <text evidence="3">Belongs to the adaptor complexes small subunit family.</text>
</comment>